<gene>
    <name evidence="17" type="ORF">EDC45_0832</name>
</gene>
<keyword evidence="9" id="KW-0067">ATP-binding</keyword>
<dbReference type="PROSITE" id="PS50928">
    <property type="entry name" value="ABC_TM1"/>
    <property type="match status" value="1"/>
</dbReference>
<dbReference type="PANTHER" id="PTHR43166">
    <property type="entry name" value="AMINO ACID IMPORT ATP-BINDING PROTEIN"/>
    <property type="match status" value="1"/>
</dbReference>
<evidence type="ECO:0000259" key="15">
    <source>
        <dbReference type="PROSITE" id="PS50893"/>
    </source>
</evidence>
<dbReference type="GO" id="GO:0016887">
    <property type="term" value="F:ATP hydrolysis activity"/>
    <property type="evidence" value="ECO:0007669"/>
    <property type="project" value="InterPro"/>
</dbReference>
<dbReference type="InterPro" id="IPR035906">
    <property type="entry name" value="MetI-like_sf"/>
</dbReference>
<dbReference type="CDD" id="cd13530">
    <property type="entry name" value="PBP2_peptides_like"/>
    <property type="match status" value="1"/>
</dbReference>
<dbReference type="Pfam" id="PF00497">
    <property type="entry name" value="SBP_bac_3"/>
    <property type="match status" value="1"/>
</dbReference>
<dbReference type="PROSITE" id="PS50893">
    <property type="entry name" value="ABC_TRANSPORTER_2"/>
    <property type="match status" value="1"/>
</dbReference>
<comment type="similarity">
    <text evidence="4">Belongs to the binding-protein-dependent transport system permease family. HisMQ subfamily.</text>
</comment>
<evidence type="ECO:0000256" key="13">
    <source>
        <dbReference type="RuleBase" id="RU363032"/>
    </source>
</evidence>
<comment type="similarity">
    <text evidence="3">Belongs to the ABC transporter superfamily.</text>
</comment>
<keyword evidence="7 13" id="KW-0812">Transmembrane</keyword>
<dbReference type="CDD" id="cd03262">
    <property type="entry name" value="ABC_HisP_GlnQ"/>
    <property type="match status" value="1"/>
</dbReference>
<comment type="subcellular location">
    <subcellularLocation>
        <location evidence="2">Cell inner membrane</location>
        <topology evidence="2">Multi-pass membrane protein</topology>
    </subcellularLocation>
    <subcellularLocation>
        <location evidence="1">Cell inner membrane</location>
        <topology evidence="1">Peripheral membrane protein</topology>
    </subcellularLocation>
    <subcellularLocation>
        <location evidence="13">Cell membrane</location>
        <topology evidence="13">Multi-pass membrane protein</topology>
    </subcellularLocation>
</comment>
<sequence>MNFLFNFDCKKIDMIKKIIFGLVALITSLSASAAQKEALKVGIDLTYAPYAYLDQGKASGFDPDLMRLIGQKLDKDTVFKDTRIENIIIGLNAGHYDVVASALYVNPQRAEQVDFLPYLQTGGVLVVRGNDKFSPQKLEDLCGKSMSSMKGAAWISTVNRVSADYCKANNLPPIRVKEYPSAPEAAQALLSGGVDVQYEDAAVAQMVINQLGNRLKITSKEQLFPVLIGLAFNKEDYAGKATIARTIKQLQASGEYDELLKNYNLQFPNAELLKANGLENALDEAIAASDPENVTNTSVTKGFQWEYLLSLLYNQDFWKAGLTVIELSTLTWLAAVLWGFLLALASQSKRIVLNKGANLYIWLFRSLPLLVLLIFIYNLPQFWPASSMLLSNPFIAGLIAMVLSESAYIAEIHRSALSAIPKGQYEAGKALGIRFWGIQRLIIIPQALKVALPPLTNQYVTIVKLTSLVSVISLTEILLVGQQLYTRNFLVMETLIAVAFYYVLIVSLVTWILRKLEHKLDVSLKETGGEQAPEVDRETLKAYETLKTEAAVSAEALTLRGVKKSFGATPVLKGIDLSLKWGEVLSIIGASGSGKTTLIRSINGLESLDQGEILLGGESFIEAKHFVAKAQDKIVDLGMVFQNYNLFPHKTVLENLMLAPEYHHKPAQETRLLALAMLDKVGLLAHANKYPHQLSGGQQQRVAISRALVMKPKIMLFDEPTSALDPELVSEVLLVMENLAKEGMTMIIVTHEMQFALKVSDKIAFMDAGQIAYLQTPDELRNNDDARIRRFINNQILLNDYSI</sequence>
<dbReference type="CDD" id="cd06261">
    <property type="entry name" value="TM_PBP2"/>
    <property type="match status" value="1"/>
</dbReference>
<keyword evidence="10" id="KW-0029">Amino-acid transport</keyword>
<feature type="chain" id="PRO_5020523523" evidence="14">
    <location>
        <begin position="34"/>
        <end position="803"/>
    </location>
</feature>
<dbReference type="NCBIfam" id="TIGR01726">
    <property type="entry name" value="HEQRo_perm_3TM"/>
    <property type="match status" value="1"/>
</dbReference>
<feature type="domain" description="ABC transporter" evidence="15">
    <location>
        <begin position="557"/>
        <end position="793"/>
    </location>
</feature>
<dbReference type="EMBL" id="SNYQ01000002">
    <property type="protein sequence ID" value="TDQ59040.1"/>
    <property type="molecule type" value="Genomic_DNA"/>
</dbReference>
<organism evidence="17 18">
    <name type="scientific">Mesocricetibacter intestinalis</name>
    <dbReference type="NCBI Taxonomy" id="1521930"/>
    <lineage>
        <taxon>Bacteria</taxon>
        <taxon>Pseudomonadati</taxon>
        <taxon>Pseudomonadota</taxon>
        <taxon>Gammaproteobacteria</taxon>
        <taxon>Pasteurellales</taxon>
        <taxon>Pasteurellaceae</taxon>
        <taxon>Mesocricetibacter</taxon>
    </lineage>
</organism>
<feature type="signal peptide" evidence="14">
    <location>
        <begin position="1"/>
        <end position="33"/>
    </location>
</feature>
<dbReference type="InterPro" id="IPR027417">
    <property type="entry name" value="P-loop_NTPase"/>
</dbReference>
<evidence type="ECO:0000256" key="6">
    <source>
        <dbReference type="ARBA" id="ARBA00022475"/>
    </source>
</evidence>
<evidence type="ECO:0000259" key="16">
    <source>
        <dbReference type="PROSITE" id="PS50928"/>
    </source>
</evidence>
<evidence type="ECO:0000256" key="12">
    <source>
        <dbReference type="ARBA" id="ARBA00023136"/>
    </source>
</evidence>
<feature type="transmembrane region" description="Helical" evidence="13">
    <location>
        <begin position="357"/>
        <end position="377"/>
    </location>
</feature>
<dbReference type="OrthoDB" id="9802264at2"/>
<feature type="transmembrane region" description="Helical" evidence="13">
    <location>
        <begin position="317"/>
        <end position="345"/>
    </location>
</feature>
<dbReference type="Gene3D" id="1.10.3720.10">
    <property type="entry name" value="MetI-like"/>
    <property type="match status" value="1"/>
</dbReference>
<keyword evidence="11 13" id="KW-1133">Transmembrane helix</keyword>
<dbReference type="GO" id="GO:0005524">
    <property type="term" value="F:ATP binding"/>
    <property type="evidence" value="ECO:0007669"/>
    <property type="project" value="UniProtKB-KW"/>
</dbReference>
<evidence type="ECO:0000256" key="2">
    <source>
        <dbReference type="ARBA" id="ARBA00004429"/>
    </source>
</evidence>
<evidence type="ECO:0000256" key="14">
    <source>
        <dbReference type="SAM" id="SignalP"/>
    </source>
</evidence>
<evidence type="ECO:0000256" key="11">
    <source>
        <dbReference type="ARBA" id="ARBA00022989"/>
    </source>
</evidence>
<dbReference type="InterPro" id="IPR010065">
    <property type="entry name" value="AA_ABC_transptr_permease_3TM"/>
</dbReference>
<keyword evidence="12 13" id="KW-0472">Membrane</keyword>
<feature type="transmembrane region" description="Helical" evidence="13">
    <location>
        <begin position="491"/>
        <end position="513"/>
    </location>
</feature>
<keyword evidence="8" id="KW-0547">Nucleotide-binding</keyword>
<feature type="transmembrane region" description="Helical" evidence="13">
    <location>
        <begin position="389"/>
        <end position="410"/>
    </location>
</feature>
<dbReference type="GO" id="GO:0022857">
    <property type="term" value="F:transmembrane transporter activity"/>
    <property type="evidence" value="ECO:0007669"/>
    <property type="project" value="InterPro"/>
</dbReference>
<dbReference type="SUPFAM" id="SSF53850">
    <property type="entry name" value="Periplasmic binding protein-like II"/>
    <property type="match status" value="1"/>
</dbReference>
<dbReference type="Proteomes" id="UP000295657">
    <property type="component" value="Unassembled WGS sequence"/>
</dbReference>
<dbReference type="SUPFAM" id="SSF52540">
    <property type="entry name" value="P-loop containing nucleoside triphosphate hydrolases"/>
    <property type="match status" value="1"/>
</dbReference>
<dbReference type="GO" id="GO:0006865">
    <property type="term" value="P:amino acid transport"/>
    <property type="evidence" value="ECO:0007669"/>
    <property type="project" value="UniProtKB-KW"/>
</dbReference>
<evidence type="ECO:0000313" key="18">
    <source>
        <dbReference type="Proteomes" id="UP000295657"/>
    </source>
</evidence>
<dbReference type="SMART" id="SM00062">
    <property type="entry name" value="PBPb"/>
    <property type="match status" value="1"/>
</dbReference>
<evidence type="ECO:0000256" key="4">
    <source>
        <dbReference type="ARBA" id="ARBA00010072"/>
    </source>
</evidence>
<keyword evidence="18" id="KW-1185">Reference proteome</keyword>
<reference evidence="17 18" key="1">
    <citation type="submission" date="2019-03" db="EMBL/GenBank/DDBJ databases">
        <title>Genomic Encyclopedia of Type Strains, Phase IV (KMG-IV): sequencing the most valuable type-strain genomes for metagenomic binning, comparative biology and taxonomic classification.</title>
        <authorList>
            <person name="Goeker M."/>
        </authorList>
    </citation>
    <scope>NUCLEOTIDE SEQUENCE [LARGE SCALE GENOMIC DNA]</scope>
    <source>
        <strain evidence="17 18">DSM 28403</strain>
    </source>
</reference>
<dbReference type="PANTHER" id="PTHR43166:SF4">
    <property type="entry name" value="PHOSPHONATES IMPORT ATP-BINDING PROTEIN PHNC"/>
    <property type="match status" value="1"/>
</dbReference>
<comment type="caution">
    <text evidence="17">The sequence shown here is derived from an EMBL/GenBank/DDBJ whole genome shotgun (WGS) entry which is preliminary data.</text>
</comment>
<dbReference type="InterPro" id="IPR001638">
    <property type="entry name" value="Solute-binding_3/MltF_N"/>
</dbReference>
<proteinExistence type="inferred from homology"/>
<dbReference type="InterPro" id="IPR003439">
    <property type="entry name" value="ABC_transporter-like_ATP-bd"/>
</dbReference>
<evidence type="ECO:0000313" key="17">
    <source>
        <dbReference type="EMBL" id="TDQ59040.1"/>
    </source>
</evidence>
<evidence type="ECO:0000256" key="7">
    <source>
        <dbReference type="ARBA" id="ARBA00022692"/>
    </source>
</evidence>
<evidence type="ECO:0000256" key="3">
    <source>
        <dbReference type="ARBA" id="ARBA00005417"/>
    </source>
</evidence>
<dbReference type="SMART" id="SM00382">
    <property type="entry name" value="AAA"/>
    <property type="match status" value="1"/>
</dbReference>
<keyword evidence="14" id="KW-0732">Signal</keyword>
<dbReference type="InterPro" id="IPR017871">
    <property type="entry name" value="ABC_transporter-like_CS"/>
</dbReference>
<dbReference type="SUPFAM" id="SSF161098">
    <property type="entry name" value="MetI-like"/>
    <property type="match status" value="1"/>
</dbReference>
<name>A0A4R6VEW7_9PAST</name>
<dbReference type="AlphaFoldDB" id="A0A4R6VEW7"/>
<dbReference type="Pfam" id="PF00528">
    <property type="entry name" value="BPD_transp_1"/>
    <property type="match status" value="1"/>
</dbReference>
<feature type="domain" description="ABC transmembrane type-1" evidence="16">
    <location>
        <begin position="321"/>
        <end position="513"/>
    </location>
</feature>
<dbReference type="InterPro" id="IPR000515">
    <property type="entry name" value="MetI-like"/>
</dbReference>
<dbReference type="InterPro" id="IPR003593">
    <property type="entry name" value="AAA+_ATPase"/>
</dbReference>
<dbReference type="PROSITE" id="PS00211">
    <property type="entry name" value="ABC_TRANSPORTER_1"/>
    <property type="match status" value="1"/>
</dbReference>
<keyword evidence="6" id="KW-1003">Cell membrane</keyword>
<protein>
    <submittedName>
        <fullName evidence="17">Polar amino acid transport system permease protein</fullName>
    </submittedName>
</protein>
<dbReference type="GO" id="GO:0043190">
    <property type="term" value="C:ATP-binding cassette (ABC) transporter complex"/>
    <property type="evidence" value="ECO:0007669"/>
    <property type="project" value="InterPro"/>
</dbReference>
<dbReference type="Pfam" id="PF00005">
    <property type="entry name" value="ABC_tran"/>
    <property type="match status" value="1"/>
</dbReference>
<dbReference type="Gene3D" id="3.40.50.300">
    <property type="entry name" value="P-loop containing nucleotide triphosphate hydrolases"/>
    <property type="match status" value="1"/>
</dbReference>
<evidence type="ECO:0000256" key="5">
    <source>
        <dbReference type="ARBA" id="ARBA00022448"/>
    </source>
</evidence>
<dbReference type="InterPro" id="IPR050086">
    <property type="entry name" value="MetN_ABC_transporter-like"/>
</dbReference>
<evidence type="ECO:0000256" key="10">
    <source>
        <dbReference type="ARBA" id="ARBA00022970"/>
    </source>
</evidence>
<evidence type="ECO:0000256" key="9">
    <source>
        <dbReference type="ARBA" id="ARBA00022840"/>
    </source>
</evidence>
<accession>A0A4R6VEW7</accession>
<evidence type="ECO:0000256" key="1">
    <source>
        <dbReference type="ARBA" id="ARBA00004417"/>
    </source>
</evidence>
<dbReference type="Gene3D" id="3.40.190.10">
    <property type="entry name" value="Periplasmic binding protein-like II"/>
    <property type="match status" value="2"/>
</dbReference>
<keyword evidence="5 13" id="KW-0813">Transport</keyword>
<evidence type="ECO:0000256" key="8">
    <source>
        <dbReference type="ARBA" id="ARBA00022741"/>
    </source>
</evidence>